<evidence type="ECO:0000256" key="4">
    <source>
        <dbReference type="ARBA" id="ARBA00022673"/>
    </source>
</evidence>
<dbReference type="InterPro" id="IPR027359">
    <property type="entry name" value="Volt_channel_dom_sf"/>
</dbReference>
<gene>
    <name evidence="15" type="ORF">Baya_16399</name>
</gene>
<keyword evidence="6" id="KW-0106">Calcium</keyword>
<keyword evidence="5 13" id="KW-0812">Transmembrane</keyword>
<keyword evidence="9" id="KW-0406">Ion transport</keyword>
<reference evidence="15 16" key="1">
    <citation type="journal article" date="2019" name="Genome Biol. Evol.">
        <title>Whole-Genome Sequencing of the Giant Devil Catfish, Bagarius yarrelli.</title>
        <authorList>
            <person name="Jiang W."/>
            <person name="Lv Y."/>
            <person name="Cheng L."/>
            <person name="Yang K."/>
            <person name="Chao B."/>
            <person name="Wang X."/>
            <person name="Li Y."/>
            <person name="Pan X."/>
            <person name="You X."/>
            <person name="Zhang Y."/>
            <person name="Yang J."/>
            <person name="Li J."/>
            <person name="Zhang X."/>
            <person name="Liu S."/>
            <person name="Sun C."/>
            <person name="Yang J."/>
            <person name="Shi Q."/>
        </authorList>
    </citation>
    <scope>NUCLEOTIDE SEQUENCE [LARGE SCALE GENOMIC DNA]</scope>
    <source>
        <strain evidence="15">JWS20170419001</strain>
        <tissue evidence="15">Muscle</tissue>
    </source>
</reference>
<evidence type="ECO:0000256" key="8">
    <source>
        <dbReference type="ARBA" id="ARBA00022989"/>
    </source>
</evidence>
<dbReference type="PANTHER" id="PTHR45628">
    <property type="entry name" value="VOLTAGE-DEPENDENT CALCIUM CHANNEL TYPE A SUBUNIT ALPHA-1"/>
    <property type="match status" value="1"/>
</dbReference>
<comment type="subcellular location">
    <subcellularLocation>
        <location evidence="1">Membrane</location>
        <topology evidence="1">Multi-pass membrane protein</topology>
    </subcellularLocation>
</comment>
<name>A0A556VV85_BAGYA</name>
<feature type="region of interest" description="Disordered" evidence="12">
    <location>
        <begin position="288"/>
        <end position="332"/>
    </location>
</feature>
<feature type="domain" description="Ion transport" evidence="14">
    <location>
        <begin position="146"/>
        <end position="202"/>
    </location>
</feature>
<sequence length="449" mass="51651">MVILLNCVTLGMYQPCENIDCTSDRCQILQAFDAFIYIFFALEMVVKMVALGIFGRRCYLGDTPSGVMLPAPYYQPQEEDERPFICSLAQDNGIVSCLDIPPLRDGGVECCLDKEDAYQVLGSEPFSNTSSMGLCINWNQYYTRCVTGNSNPHKGAINFDNIGYAWIVIFQVITLEGWVEIMYYVMDAHSFYNFIYFILLIIARRRSVAFYYTLRGKAPPTGGRGRKRGGVRANGGEMRHCRSAPVSRCLHHSKMEHSSQTLENSVPLSVPSSPEDCIDCTALSVREGAGPGKNSDNMEEGDLGETNRGENHLEERVDEDEEEEDEDEEVDSQKKRKKKKRWCIWRWKERWDEMRPEELTNVLEVCNIVFTSMFTLEMILKLTAFGFFQYLRNPYTIFDGIIVIIRLLRVIKLVRFMPALRRQLVVLMKTMDNVATFCMLLMLFIFIFR</sequence>
<organism evidence="15 16">
    <name type="scientific">Bagarius yarrelli</name>
    <name type="common">Goonch</name>
    <name type="synonym">Bagrus yarrelli</name>
    <dbReference type="NCBI Taxonomy" id="175774"/>
    <lineage>
        <taxon>Eukaryota</taxon>
        <taxon>Metazoa</taxon>
        <taxon>Chordata</taxon>
        <taxon>Craniata</taxon>
        <taxon>Vertebrata</taxon>
        <taxon>Euteleostomi</taxon>
        <taxon>Actinopterygii</taxon>
        <taxon>Neopterygii</taxon>
        <taxon>Teleostei</taxon>
        <taxon>Ostariophysi</taxon>
        <taxon>Siluriformes</taxon>
        <taxon>Sisoridae</taxon>
        <taxon>Sisorinae</taxon>
        <taxon>Bagarius</taxon>
    </lineage>
</organism>
<dbReference type="InterPro" id="IPR005821">
    <property type="entry name" value="Ion_trans_dom"/>
</dbReference>
<evidence type="ECO:0000256" key="7">
    <source>
        <dbReference type="ARBA" id="ARBA00022882"/>
    </source>
</evidence>
<feature type="transmembrane region" description="Helical" evidence="13">
    <location>
        <begin position="191"/>
        <end position="214"/>
    </location>
</feature>
<evidence type="ECO:0000256" key="13">
    <source>
        <dbReference type="SAM" id="Phobius"/>
    </source>
</evidence>
<evidence type="ECO:0000256" key="10">
    <source>
        <dbReference type="ARBA" id="ARBA00023136"/>
    </source>
</evidence>
<feature type="compositionally biased region" description="Acidic residues" evidence="12">
    <location>
        <begin position="316"/>
        <end position="330"/>
    </location>
</feature>
<keyword evidence="7" id="KW-0851">Voltage-gated channel</keyword>
<keyword evidence="4" id="KW-0107">Calcium channel</keyword>
<dbReference type="EMBL" id="VCAZ01000294">
    <property type="protein sequence ID" value="TTV09642.1"/>
    <property type="molecule type" value="Genomic_DNA"/>
</dbReference>
<feature type="transmembrane region" description="Helical" evidence="13">
    <location>
        <begin position="34"/>
        <end position="54"/>
    </location>
</feature>
<proteinExistence type="predicted"/>
<evidence type="ECO:0000256" key="6">
    <source>
        <dbReference type="ARBA" id="ARBA00022837"/>
    </source>
</evidence>
<evidence type="ECO:0000256" key="1">
    <source>
        <dbReference type="ARBA" id="ARBA00004141"/>
    </source>
</evidence>
<keyword evidence="2" id="KW-0813">Transport</keyword>
<keyword evidence="8 13" id="KW-1133">Transmembrane helix</keyword>
<evidence type="ECO:0000256" key="3">
    <source>
        <dbReference type="ARBA" id="ARBA00022568"/>
    </source>
</evidence>
<feature type="transmembrane region" description="Helical" evidence="13">
    <location>
        <begin position="426"/>
        <end position="448"/>
    </location>
</feature>
<evidence type="ECO:0000313" key="16">
    <source>
        <dbReference type="Proteomes" id="UP000319801"/>
    </source>
</evidence>
<dbReference type="PANTHER" id="PTHR45628:SF39">
    <property type="entry name" value="VOLTAGE-DEPENDENT T-TYPE CALCIUM CHANNEL SUBUNIT ALPHA-1I"/>
    <property type="match status" value="1"/>
</dbReference>
<dbReference type="GO" id="GO:0098703">
    <property type="term" value="P:calcium ion import across plasma membrane"/>
    <property type="evidence" value="ECO:0007669"/>
    <property type="project" value="TreeGrafter"/>
</dbReference>
<evidence type="ECO:0000256" key="12">
    <source>
        <dbReference type="SAM" id="MobiDB-lite"/>
    </source>
</evidence>
<dbReference type="Pfam" id="PF00520">
    <property type="entry name" value="Ion_trans"/>
    <property type="match status" value="3"/>
</dbReference>
<keyword evidence="11" id="KW-0407">Ion channel</keyword>
<evidence type="ECO:0000256" key="11">
    <source>
        <dbReference type="ARBA" id="ARBA00023303"/>
    </source>
</evidence>
<feature type="compositionally biased region" description="Basic and acidic residues" evidence="12">
    <location>
        <begin position="305"/>
        <end position="315"/>
    </location>
</feature>
<dbReference type="GO" id="GO:0005891">
    <property type="term" value="C:voltage-gated calcium channel complex"/>
    <property type="evidence" value="ECO:0007669"/>
    <property type="project" value="TreeGrafter"/>
</dbReference>
<protein>
    <submittedName>
        <fullName evidence="15">Voltage-dependent T-type calcium channel subunit alpha-1I</fullName>
    </submittedName>
</protein>
<feature type="domain" description="Ion transport" evidence="14">
    <location>
        <begin position="356"/>
        <end position="405"/>
    </location>
</feature>
<dbReference type="Proteomes" id="UP000319801">
    <property type="component" value="Unassembled WGS sequence"/>
</dbReference>
<dbReference type="Gene3D" id="1.20.120.350">
    <property type="entry name" value="Voltage-gated potassium channels. Chain C"/>
    <property type="match status" value="2"/>
</dbReference>
<dbReference type="SUPFAM" id="SSF81324">
    <property type="entry name" value="Voltage-gated potassium channels"/>
    <property type="match status" value="1"/>
</dbReference>
<evidence type="ECO:0000256" key="5">
    <source>
        <dbReference type="ARBA" id="ARBA00022692"/>
    </source>
</evidence>
<keyword evidence="3" id="KW-0109">Calcium transport</keyword>
<evidence type="ECO:0000256" key="9">
    <source>
        <dbReference type="ARBA" id="ARBA00023065"/>
    </source>
</evidence>
<dbReference type="AlphaFoldDB" id="A0A556VV85"/>
<dbReference type="GO" id="GO:0008331">
    <property type="term" value="F:high voltage-gated calcium channel activity"/>
    <property type="evidence" value="ECO:0007669"/>
    <property type="project" value="TreeGrafter"/>
</dbReference>
<evidence type="ECO:0000259" key="14">
    <source>
        <dbReference type="Pfam" id="PF00520"/>
    </source>
</evidence>
<dbReference type="Gene3D" id="1.10.287.70">
    <property type="match status" value="1"/>
</dbReference>
<dbReference type="InterPro" id="IPR050599">
    <property type="entry name" value="VDCC_alpha-1_subunit"/>
</dbReference>
<feature type="domain" description="Ion transport" evidence="14">
    <location>
        <begin position="2"/>
        <end position="62"/>
    </location>
</feature>
<dbReference type="OrthoDB" id="416585at2759"/>
<keyword evidence="10 13" id="KW-0472">Membrane</keyword>
<keyword evidence="16" id="KW-1185">Reference proteome</keyword>
<comment type="caution">
    <text evidence="15">The sequence shown here is derived from an EMBL/GenBank/DDBJ whole genome shotgun (WGS) entry which is preliminary data.</text>
</comment>
<feature type="region of interest" description="Disordered" evidence="12">
    <location>
        <begin position="220"/>
        <end position="239"/>
    </location>
</feature>
<evidence type="ECO:0000313" key="15">
    <source>
        <dbReference type="EMBL" id="TTV09642.1"/>
    </source>
</evidence>
<evidence type="ECO:0000256" key="2">
    <source>
        <dbReference type="ARBA" id="ARBA00022448"/>
    </source>
</evidence>
<accession>A0A556VV85</accession>